<comment type="caution">
    <text evidence="2">The sequence shown here is derived from an EMBL/GenBank/DDBJ whole genome shotgun (WGS) entry which is preliminary data.</text>
</comment>
<dbReference type="EMBL" id="JBHSAQ010000002">
    <property type="protein sequence ID" value="MFC3957869.1"/>
    <property type="molecule type" value="Genomic_DNA"/>
</dbReference>
<accession>A0ABD5NMR5</accession>
<evidence type="ECO:0000256" key="1">
    <source>
        <dbReference type="SAM" id="MobiDB-lite"/>
    </source>
</evidence>
<sequence>MTLEAHVVTDRADQAVRDRFDRIGWQTDLSNRIQGDGDEGGGTRCHDARERERERERDEPPDSC</sequence>
<organism evidence="2 3">
    <name type="scientific">Halovivax cerinus</name>
    <dbReference type="NCBI Taxonomy" id="1487865"/>
    <lineage>
        <taxon>Archaea</taxon>
        <taxon>Methanobacteriati</taxon>
        <taxon>Methanobacteriota</taxon>
        <taxon>Stenosarchaea group</taxon>
        <taxon>Halobacteria</taxon>
        <taxon>Halobacteriales</taxon>
        <taxon>Natrialbaceae</taxon>
        <taxon>Halovivax</taxon>
    </lineage>
</organism>
<dbReference type="AlphaFoldDB" id="A0ABD5NMR5"/>
<proteinExistence type="predicted"/>
<name>A0ABD5NMR5_9EURY</name>
<protein>
    <submittedName>
        <fullName evidence="2">Uncharacterized protein</fullName>
    </submittedName>
</protein>
<gene>
    <name evidence="2" type="ORF">ACFOUR_05720</name>
</gene>
<feature type="compositionally biased region" description="Basic and acidic residues" evidence="1">
    <location>
        <begin position="44"/>
        <end position="64"/>
    </location>
</feature>
<evidence type="ECO:0000313" key="3">
    <source>
        <dbReference type="Proteomes" id="UP001595846"/>
    </source>
</evidence>
<reference evidence="2 3" key="1">
    <citation type="journal article" date="2019" name="Int. J. Syst. Evol. Microbiol.">
        <title>The Global Catalogue of Microorganisms (GCM) 10K type strain sequencing project: providing services to taxonomists for standard genome sequencing and annotation.</title>
        <authorList>
            <consortium name="The Broad Institute Genomics Platform"/>
            <consortium name="The Broad Institute Genome Sequencing Center for Infectious Disease"/>
            <person name="Wu L."/>
            <person name="Ma J."/>
        </authorList>
    </citation>
    <scope>NUCLEOTIDE SEQUENCE [LARGE SCALE GENOMIC DNA]</scope>
    <source>
        <strain evidence="2 3">IBRC-M 10256</strain>
    </source>
</reference>
<dbReference type="Proteomes" id="UP001595846">
    <property type="component" value="Unassembled WGS sequence"/>
</dbReference>
<evidence type="ECO:0000313" key="2">
    <source>
        <dbReference type="EMBL" id="MFC3957869.1"/>
    </source>
</evidence>
<dbReference type="RefSeq" id="WP_382274026.1">
    <property type="nucleotide sequence ID" value="NZ_JBHSAQ010000002.1"/>
</dbReference>
<keyword evidence="3" id="KW-1185">Reference proteome</keyword>
<feature type="region of interest" description="Disordered" evidence="1">
    <location>
        <begin position="30"/>
        <end position="64"/>
    </location>
</feature>